<dbReference type="EMBL" id="JAVRQU010000005">
    <property type="protein sequence ID" value="KAK5702892.1"/>
    <property type="molecule type" value="Genomic_DNA"/>
</dbReference>
<dbReference type="GO" id="GO:0006270">
    <property type="term" value="P:DNA replication initiation"/>
    <property type="evidence" value="ECO:0007669"/>
    <property type="project" value="TreeGrafter"/>
</dbReference>
<dbReference type="GO" id="GO:0005664">
    <property type="term" value="C:nuclear origin of replication recognition complex"/>
    <property type="evidence" value="ECO:0007669"/>
    <property type="project" value="TreeGrafter"/>
</dbReference>
<evidence type="ECO:0000256" key="3">
    <source>
        <dbReference type="ARBA" id="ARBA00022705"/>
    </source>
</evidence>
<reference evidence="10" key="1">
    <citation type="submission" date="2023-08" db="EMBL/GenBank/DDBJ databases">
        <title>Black Yeasts Isolated from many extreme environments.</title>
        <authorList>
            <person name="Coleine C."/>
            <person name="Stajich J.E."/>
            <person name="Selbmann L."/>
        </authorList>
    </citation>
    <scope>NUCLEOTIDE SEQUENCE</scope>
    <source>
        <strain evidence="10">CCFEE 5810</strain>
    </source>
</reference>
<dbReference type="GO" id="GO:0003688">
    <property type="term" value="F:DNA replication origin binding"/>
    <property type="evidence" value="ECO:0007669"/>
    <property type="project" value="TreeGrafter"/>
</dbReference>
<evidence type="ECO:0000259" key="8">
    <source>
        <dbReference type="Pfam" id="PF14630"/>
    </source>
</evidence>
<dbReference type="Pfam" id="PF14630">
    <property type="entry name" value="ORC5_C"/>
    <property type="match status" value="1"/>
</dbReference>
<gene>
    <name evidence="10" type="ORF">LTR97_003838</name>
</gene>
<dbReference type="InterPro" id="IPR047088">
    <property type="entry name" value="ORC5_C"/>
</dbReference>
<dbReference type="Gene3D" id="3.40.50.300">
    <property type="entry name" value="P-loop containing nucleotide triphosphate hydrolases"/>
    <property type="match status" value="1"/>
</dbReference>
<dbReference type="InterPro" id="IPR027417">
    <property type="entry name" value="P-loop_NTPase"/>
</dbReference>
<comment type="caution">
    <text evidence="10">The sequence shown here is derived from an EMBL/GenBank/DDBJ whole genome shotgun (WGS) entry which is preliminary data.</text>
</comment>
<feature type="domain" description="ORC5 lid" evidence="9">
    <location>
        <begin position="234"/>
        <end position="293"/>
    </location>
</feature>
<dbReference type="PANTHER" id="PTHR12705">
    <property type="entry name" value="ORIGIN RECOGNITION COMPLEX SUBUNIT 5"/>
    <property type="match status" value="1"/>
</dbReference>
<dbReference type="Pfam" id="PF21639">
    <property type="entry name" value="ORC5_lid"/>
    <property type="match status" value="1"/>
</dbReference>
<evidence type="ECO:0000259" key="7">
    <source>
        <dbReference type="Pfam" id="PF13191"/>
    </source>
</evidence>
<evidence type="ECO:0000256" key="1">
    <source>
        <dbReference type="ARBA" id="ARBA00004123"/>
    </source>
</evidence>
<evidence type="ECO:0008006" key="12">
    <source>
        <dbReference type="Google" id="ProtNLM"/>
    </source>
</evidence>
<dbReference type="AlphaFoldDB" id="A0AAN7VTJ0"/>
<accession>A0AAN7VTJ0</accession>
<evidence type="ECO:0000256" key="4">
    <source>
        <dbReference type="ARBA" id="ARBA00022741"/>
    </source>
</evidence>
<comment type="subcellular location">
    <subcellularLocation>
        <location evidence="1">Nucleus</location>
    </subcellularLocation>
</comment>
<feature type="domain" description="Orc1-like AAA ATPase" evidence="7">
    <location>
        <begin position="17"/>
        <end position="166"/>
    </location>
</feature>
<evidence type="ECO:0000313" key="11">
    <source>
        <dbReference type="Proteomes" id="UP001310594"/>
    </source>
</evidence>
<keyword evidence="4" id="KW-0547">Nucleotide-binding</keyword>
<evidence type="ECO:0000259" key="9">
    <source>
        <dbReference type="Pfam" id="PF21639"/>
    </source>
</evidence>
<dbReference type="InterPro" id="IPR041664">
    <property type="entry name" value="AAA_16"/>
</dbReference>
<dbReference type="Pfam" id="PF13191">
    <property type="entry name" value="AAA_16"/>
    <property type="match status" value="1"/>
</dbReference>
<sequence>MGLQQLPDELLLTLTEEWPCRERQLRQLRALISHERTDRPKLPSSQTVVLHGPHATGKTDIIKAYLETHTGNYAIVNCRECITGRHLLERTVAAIVETLWTILPGVNRDEIYNGRCENIAALVVHLQRLLKTHAKFVLVFDGIDKQREAPPTLLPALARLGEYVPGLTTVMIVQHPAPRFLQQAGVPHVHFPAYTRAQSIDILLRNALDIFLEPPTDVPDYDEEVHTEDKAWLWPRYCAAVWDSLAQNAARDLVAFREICHKLWRPFVAPIIKGKFGTRDFSRLLVAQRRLFQDESMLLDSIVPFPTLAPTTPGPDKNSKVPARELPYYAKYLLLAAYLASFNSAKMDALFFMKSTERKRRKKGGGTARSGGRVSQKRQVPRHLLGAAAFTLDRLMSILHAILPHNLKSTIDVYTQIATLTSLKLLVRGGGIGGGDPLEAGGKWRVGPAVSWEYVQSLARSVDFGLMDYVAE</sequence>
<feature type="domain" description="Origin recognition complex subunit 5 C-terminal" evidence="8">
    <location>
        <begin position="326"/>
        <end position="469"/>
    </location>
</feature>
<dbReference type="PANTHER" id="PTHR12705:SF0">
    <property type="entry name" value="ORIGIN RECOGNITION COMPLEX SUBUNIT 5"/>
    <property type="match status" value="1"/>
</dbReference>
<keyword evidence="3" id="KW-0235">DNA replication</keyword>
<proteinExistence type="inferred from homology"/>
<evidence type="ECO:0000313" key="10">
    <source>
        <dbReference type="EMBL" id="KAK5702892.1"/>
    </source>
</evidence>
<name>A0AAN7VTJ0_9PEZI</name>
<evidence type="ECO:0000256" key="5">
    <source>
        <dbReference type="ARBA" id="ARBA00022840"/>
    </source>
</evidence>
<dbReference type="Proteomes" id="UP001310594">
    <property type="component" value="Unassembled WGS sequence"/>
</dbReference>
<keyword evidence="5" id="KW-0067">ATP-binding</keyword>
<dbReference type="SUPFAM" id="SSF52540">
    <property type="entry name" value="P-loop containing nucleoside triphosphate hydrolases"/>
    <property type="match status" value="1"/>
</dbReference>
<dbReference type="InterPro" id="IPR020796">
    <property type="entry name" value="ORC5"/>
</dbReference>
<dbReference type="InterPro" id="IPR048866">
    <property type="entry name" value="ORC5_lid"/>
</dbReference>
<comment type="similarity">
    <text evidence="2">Belongs to the ORC5 family.</text>
</comment>
<protein>
    <recommendedName>
        <fullName evidence="12">Orc1-like AAA ATPase domain-containing protein</fullName>
    </recommendedName>
</protein>
<keyword evidence="6" id="KW-0539">Nucleus</keyword>
<organism evidence="10 11">
    <name type="scientific">Elasticomyces elasticus</name>
    <dbReference type="NCBI Taxonomy" id="574655"/>
    <lineage>
        <taxon>Eukaryota</taxon>
        <taxon>Fungi</taxon>
        <taxon>Dikarya</taxon>
        <taxon>Ascomycota</taxon>
        <taxon>Pezizomycotina</taxon>
        <taxon>Dothideomycetes</taxon>
        <taxon>Dothideomycetidae</taxon>
        <taxon>Mycosphaerellales</taxon>
        <taxon>Teratosphaeriaceae</taxon>
        <taxon>Elasticomyces</taxon>
    </lineage>
</organism>
<evidence type="ECO:0000256" key="2">
    <source>
        <dbReference type="ARBA" id="ARBA00006269"/>
    </source>
</evidence>
<evidence type="ECO:0000256" key="6">
    <source>
        <dbReference type="ARBA" id="ARBA00023242"/>
    </source>
</evidence>